<feature type="transmembrane region" description="Helical" evidence="6">
    <location>
        <begin position="406"/>
        <end position="427"/>
    </location>
</feature>
<evidence type="ECO:0000256" key="2">
    <source>
        <dbReference type="ARBA" id="ARBA00008412"/>
    </source>
</evidence>
<evidence type="ECO:0000313" key="9">
    <source>
        <dbReference type="Proteomes" id="UP000001208"/>
    </source>
</evidence>
<dbReference type="InterPro" id="IPR004896">
    <property type="entry name" value="PucC-rel"/>
</dbReference>
<keyword evidence="4 6" id="KW-1133">Transmembrane helix</keyword>
<dbReference type="HOGENOM" id="CLU_030017_1_0_10"/>
<dbReference type="PROSITE" id="PS50850">
    <property type="entry name" value="MFS"/>
    <property type="match status" value="1"/>
</dbReference>
<dbReference type="PANTHER" id="PTHR23538">
    <property type="entry name" value="44.5 KD BACTERIOCHLOROPHYLL SYNTHASE SUBUNIT"/>
    <property type="match status" value="1"/>
</dbReference>
<evidence type="ECO:0000256" key="4">
    <source>
        <dbReference type="ARBA" id="ARBA00022989"/>
    </source>
</evidence>
<dbReference type="InterPro" id="IPR020846">
    <property type="entry name" value="MFS_dom"/>
</dbReference>
<evidence type="ECO:0000256" key="5">
    <source>
        <dbReference type="ARBA" id="ARBA00023136"/>
    </source>
</evidence>
<dbReference type="GO" id="GO:0016020">
    <property type="term" value="C:membrane"/>
    <property type="evidence" value="ECO:0007669"/>
    <property type="project" value="UniProtKB-SubCell"/>
</dbReference>
<reference evidence="8 9" key="1">
    <citation type="submission" date="2008-06" db="EMBL/GenBank/DDBJ databases">
        <title>Complete sequence of Chloroherpeton thalassium ATCC 35110.</title>
        <authorList>
            <consortium name="US DOE Joint Genome Institute"/>
            <person name="Lucas S."/>
            <person name="Copeland A."/>
            <person name="Lapidus A."/>
            <person name="Glavina del Rio T."/>
            <person name="Dalin E."/>
            <person name="Tice H."/>
            <person name="Bruce D."/>
            <person name="Goodwin L."/>
            <person name="Pitluck S."/>
            <person name="Schmutz J."/>
            <person name="Larimer F."/>
            <person name="Land M."/>
            <person name="Hauser L."/>
            <person name="Kyrpides N."/>
            <person name="Mikhailova N."/>
            <person name="Liu Z."/>
            <person name="Li T."/>
            <person name="Zhao F."/>
            <person name="Overmann J."/>
            <person name="Bryant D.A."/>
            <person name="Richardson P."/>
        </authorList>
    </citation>
    <scope>NUCLEOTIDE SEQUENCE [LARGE SCALE GENOMIC DNA]</scope>
    <source>
        <strain evidence="9">ATCC 35110 / GB-78</strain>
    </source>
</reference>
<gene>
    <name evidence="8" type="ordered locus">Ctha_2402</name>
</gene>
<dbReference type="Proteomes" id="UP000001208">
    <property type="component" value="Chromosome"/>
</dbReference>
<feature type="transmembrane region" description="Helical" evidence="6">
    <location>
        <begin position="161"/>
        <end position="183"/>
    </location>
</feature>
<evidence type="ECO:0000259" key="7">
    <source>
        <dbReference type="PROSITE" id="PS50850"/>
    </source>
</evidence>
<dbReference type="CDD" id="cd06176">
    <property type="entry name" value="MFS_BCD_PucC-like"/>
    <property type="match status" value="1"/>
</dbReference>
<feature type="transmembrane region" description="Helical" evidence="6">
    <location>
        <begin position="195"/>
        <end position="214"/>
    </location>
</feature>
<feature type="transmembrane region" description="Helical" evidence="6">
    <location>
        <begin position="338"/>
        <end position="359"/>
    </location>
</feature>
<feature type="transmembrane region" description="Helical" evidence="6">
    <location>
        <begin position="39"/>
        <end position="61"/>
    </location>
</feature>
<dbReference type="OrthoDB" id="596481at2"/>
<comment type="similarity">
    <text evidence="2">Belongs to the PucC family.</text>
</comment>
<dbReference type="AlphaFoldDB" id="B3QX42"/>
<feature type="transmembrane region" description="Helical" evidence="6">
    <location>
        <begin position="246"/>
        <end position="265"/>
    </location>
</feature>
<name>B3QX42_CHLT3</name>
<keyword evidence="9" id="KW-1185">Reference proteome</keyword>
<proteinExistence type="inferred from homology"/>
<dbReference type="RefSeq" id="WP_012500934.1">
    <property type="nucleotide sequence ID" value="NC_011026.1"/>
</dbReference>
<feature type="transmembrane region" description="Helical" evidence="6">
    <location>
        <begin position="82"/>
        <end position="102"/>
    </location>
</feature>
<protein>
    <submittedName>
        <fullName evidence="8">PUCC protein</fullName>
    </submittedName>
</protein>
<dbReference type="InterPro" id="IPR026036">
    <property type="entry name" value="PucC"/>
</dbReference>
<feature type="transmembrane region" description="Helical" evidence="6">
    <location>
        <begin position="285"/>
        <end position="305"/>
    </location>
</feature>
<evidence type="ECO:0000256" key="6">
    <source>
        <dbReference type="SAM" id="Phobius"/>
    </source>
</evidence>
<dbReference type="InterPro" id="IPR036259">
    <property type="entry name" value="MFS_trans_sf"/>
</dbReference>
<feature type="transmembrane region" description="Helical" evidence="6">
    <location>
        <begin position="312"/>
        <end position="332"/>
    </location>
</feature>
<feature type="transmembrane region" description="Helical" evidence="6">
    <location>
        <begin position="122"/>
        <end position="149"/>
    </location>
</feature>
<comment type="subcellular location">
    <subcellularLocation>
        <location evidence="1">Membrane</location>
        <topology evidence="1">Multi-pass membrane protein</topology>
    </subcellularLocation>
</comment>
<evidence type="ECO:0000313" key="8">
    <source>
        <dbReference type="EMBL" id="ACF14852.1"/>
    </source>
</evidence>
<dbReference type="STRING" id="517418.Ctha_2402"/>
<feature type="transmembrane region" description="Helical" evidence="6">
    <location>
        <begin position="371"/>
        <end position="394"/>
    </location>
</feature>
<dbReference type="Pfam" id="PF03209">
    <property type="entry name" value="PUCC"/>
    <property type="match status" value="1"/>
</dbReference>
<feature type="domain" description="Major facilitator superfamily (MFS) profile" evidence="7">
    <location>
        <begin position="7"/>
        <end position="431"/>
    </location>
</feature>
<dbReference type="Gene3D" id="1.20.1250.20">
    <property type="entry name" value="MFS general substrate transporter like domains"/>
    <property type="match status" value="1"/>
</dbReference>
<keyword evidence="3 6" id="KW-0812">Transmembrane</keyword>
<dbReference type="PANTHER" id="PTHR23538:SF1">
    <property type="entry name" value="44.5 KD BACTERIOCHLOROPHYLL SYNTHASE SUBUNIT"/>
    <property type="match status" value="1"/>
</dbReference>
<feature type="transmembrane region" description="Helical" evidence="6">
    <location>
        <begin position="7"/>
        <end position="27"/>
    </location>
</feature>
<dbReference type="PIRSF" id="PIRSF016565">
    <property type="entry name" value="PucC"/>
    <property type="match status" value="1"/>
</dbReference>
<accession>B3QX42</accession>
<sequence>MKKALYYVNLVRLSLFQMGFGIMLGFLHDTLNRVMTSDLGISSTIVFGLISLKELLAVFGVKVWAGNLSDRTSIMGFRRTPFILLGLFACVVSFVLAPEIAYQVTVKNAGFPDIIFKALSDFALLKLVLIFMTFGFGLQVATTTYYALIADYVGDKNIGKVTSTSWTLMVLTTIVSARVVGSYLDEYSVDRLTNVAQIGGLIGLTLSLVAVIGVEKRFSDAMKKTEEAVLSFKQSLQLLTTSPNTLLFAFYIFLSIFALFANEIVMEPFGADVFGMPVGQTTKLFRPTMGGMQLIFMLIVGFMMNKIGSKRAIYIGNTFCTIGFGLVIFSGMMLDETMLRIALVIVGIGLGASSISNITMMMTMTAGRSGIYIGLWGTAQSLAMFLGHFGAGIVRDVVMSFTGEYMSAYTVIFGMEMLAFTTATIVLPKISKQDFESESKVKIEELLAASGVD</sequence>
<keyword evidence="5 6" id="KW-0472">Membrane</keyword>
<evidence type="ECO:0000256" key="1">
    <source>
        <dbReference type="ARBA" id="ARBA00004141"/>
    </source>
</evidence>
<dbReference type="KEGG" id="cts:Ctha_2402"/>
<dbReference type="EMBL" id="CP001100">
    <property type="protein sequence ID" value="ACF14852.1"/>
    <property type="molecule type" value="Genomic_DNA"/>
</dbReference>
<dbReference type="eggNOG" id="COG2211">
    <property type="taxonomic scope" value="Bacteria"/>
</dbReference>
<evidence type="ECO:0000256" key="3">
    <source>
        <dbReference type="ARBA" id="ARBA00022692"/>
    </source>
</evidence>
<dbReference type="SUPFAM" id="SSF103473">
    <property type="entry name" value="MFS general substrate transporter"/>
    <property type="match status" value="1"/>
</dbReference>
<organism evidence="8 9">
    <name type="scientific">Chloroherpeton thalassium (strain ATCC 35110 / GB-78)</name>
    <dbReference type="NCBI Taxonomy" id="517418"/>
    <lineage>
        <taxon>Bacteria</taxon>
        <taxon>Pseudomonadati</taxon>
        <taxon>Chlorobiota</taxon>
        <taxon>Chlorobiia</taxon>
        <taxon>Chlorobiales</taxon>
        <taxon>Chloroherpetonaceae</taxon>
        <taxon>Chloroherpeton</taxon>
    </lineage>
</organism>
<dbReference type="GO" id="GO:0022857">
    <property type="term" value="F:transmembrane transporter activity"/>
    <property type="evidence" value="ECO:0007669"/>
    <property type="project" value="InterPro"/>
</dbReference>